<feature type="region of interest" description="Disordered" evidence="9">
    <location>
        <begin position="1"/>
        <end position="20"/>
    </location>
</feature>
<proteinExistence type="predicted"/>
<gene>
    <name evidence="11" type="ordered locus">Turpa_0469</name>
</gene>
<dbReference type="PANTHER" id="PTHR22854">
    <property type="entry name" value="TRYPTOPHAN BIOSYNTHESIS PROTEIN"/>
    <property type="match status" value="1"/>
</dbReference>
<dbReference type="PANTHER" id="PTHR22854:SF2">
    <property type="entry name" value="INDOLE-3-GLYCEROL-PHOSPHATE SYNTHASE"/>
    <property type="match status" value="1"/>
</dbReference>
<dbReference type="Proteomes" id="UP000006048">
    <property type="component" value="Chromosome"/>
</dbReference>
<evidence type="ECO:0000256" key="3">
    <source>
        <dbReference type="ARBA" id="ARBA00012362"/>
    </source>
</evidence>
<dbReference type="CDD" id="cd00331">
    <property type="entry name" value="IGPS"/>
    <property type="match status" value="1"/>
</dbReference>
<dbReference type="GO" id="GO:0004640">
    <property type="term" value="F:phosphoribosylanthranilate isomerase activity"/>
    <property type="evidence" value="ECO:0007669"/>
    <property type="project" value="TreeGrafter"/>
</dbReference>
<accession>I4B1G8</accession>
<keyword evidence="8 11" id="KW-0456">Lyase</keyword>
<comment type="pathway">
    <text evidence="2">Amino-acid biosynthesis; L-tryptophan biosynthesis; L-tryptophan from chorismate: step 4/5.</text>
</comment>
<organism evidence="11 12">
    <name type="scientific">Turneriella parva (strain ATCC BAA-1111 / DSM 21527 / NCTC 11395 / H)</name>
    <name type="common">Leptospira parva</name>
    <dbReference type="NCBI Taxonomy" id="869212"/>
    <lineage>
        <taxon>Bacteria</taxon>
        <taxon>Pseudomonadati</taxon>
        <taxon>Spirochaetota</taxon>
        <taxon>Spirochaetia</taxon>
        <taxon>Leptospirales</taxon>
        <taxon>Leptospiraceae</taxon>
        <taxon>Turneriella</taxon>
    </lineage>
</organism>
<dbReference type="PROSITE" id="PS00614">
    <property type="entry name" value="IGPS"/>
    <property type="match status" value="1"/>
</dbReference>
<dbReference type="AlphaFoldDB" id="I4B1G8"/>
<evidence type="ECO:0000259" key="10">
    <source>
        <dbReference type="Pfam" id="PF00218"/>
    </source>
</evidence>
<dbReference type="InterPro" id="IPR013785">
    <property type="entry name" value="Aldolase_TIM"/>
</dbReference>
<evidence type="ECO:0000256" key="4">
    <source>
        <dbReference type="ARBA" id="ARBA00022605"/>
    </source>
</evidence>
<keyword evidence="4" id="KW-0028">Amino-acid biosynthesis</keyword>
<feature type="domain" description="Indole-3-glycerol phosphate synthase" evidence="10">
    <location>
        <begin position="30"/>
        <end position="268"/>
    </location>
</feature>
<comment type="catalytic activity">
    <reaction evidence="1">
        <text>1-(2-carboxyphenylamino)-1-deoxy-D-ribulose 5-phosphate + H(+) = (1S,2R)-1-C-(indol-3-yl)glycerol 3-phosphate + CO2 + H2O</text>
        <dbReference type="Rhea" id="RHEA:23476"/>
        <dbReference type="ChEBI" id="CHEBI:15377"/>
        <dbReference type="ChEBI" id="CHEBI:15378"/>
        <dbReference type="ChEBI" id="CHEBI:16526"/>
        <dbReference type="ChEBI" id="CHEBI:58613"/>
        <dbReference type="ChEBI" id="CHEBI:58866"/>
        <dbReference type="EC" id="4.1.1.48"/>
    </reaction>
</comment>
<dbReference type="InterPro" id="IPR001468">
    <property type="entry name" value="Indole-3-GlycerolPSynthase_CS"/>
</dbReference>
<dbReference type="GO" id="GO:0000162">
    <property type="term" value="P:L-tryptophan biosynthetic process"/>
    <property type="evidence" value="ECO:0007669"/>
    <property type="project" value="UniProtKB-UniPathway"/>
</dbReference>
<evidence type="ECO:0000313" key="11">
    <source>
        <dbReference type="EMBL" id="AFM11125.1"/>
    </source>
</evidence>
<evidence type="ECO:0000256" key="9">
    <source>
        <dbReference type="SAM" id="MobiDB-lite"/>
    </source>
</evidence>
<dbReference type="HOGENOM" id="CLU_034247_2_0_12"/>
<dbReference type="KEGG" id="tpx:Turpa_0469"/>
<dbReference type="EC" id="4.1.1.48" evidence="3"/>
<evidence type="ECO:0000256" key="8">
    <source>
        <dbReference type="ARBA" id="ARBA00023239"/>
    </source>
</evidence>
<dbReference type="SUPFAM" id="SSF51366">
    <property type="entry name" value="Ribulose-phoshate binding barrel"/>
    <property type="match status" value="1"/>
</dbReference>
<dbReference type="STRING" id="869212.Turpa_0469"/>
<keyword evidence="7" id="KW-0057">Aromatic amino acid biosynthesis</keyword>
<dbReference type="Gene3D" id="3.20.20.70">
    <property type="entry name" value="Aldolase class I"/>
    <property type="match status" value="1"/>
</dbReference>
<evidence type="ECO:0000256" key="7">
    <source>
        <dbReference type="ARBA" id="ARBA00023141"/>
    </source>
</evidence>
<evidence type="ECO:0000256" key="1">
    <source>
        <dbReference type="ARBA" id="ARBA00001633"/>
    </source>
</evidence>
<dbReference type="PATRIC" id="fig|869212.3.peg.445"/>
<dbReference type="UniPathway" id="UPA00035">
    <property type="reaction ID" value="UER00043"/>
</dbReference>
<evidence type="ECO:0000256" key="5">
    <source>
        <dbReference type="ARBA" id="ARBA00022793"/>
    </source>
</evidence>
<dbReference type="Pfam" id="PF00218">
    <property type="entry name" value="IGPS"/>
    <property type="match status" value="1"/>
</dbReference>
<dbReference type="EMBL" id="CP002959">
    <property type="protein sequence ID" value="AFM11125.1"/>
    <property type="molecule type" value="Genomic_DNA"/>
</dbReference>
<keyword evidence="12" id="KW-1185">Reference proteome</keyword>
<dbReference type="RefSeq" id="WP_014801645.1">
    <property type="nucleotide sequence ID" value="NC_018020.1"/>
</dbReference>
<dbReference type="InterPro" id="IPR045186">
    <property type="entry name" value="Indole-3-glycerol_P_synth"/>
</dbReference>
<dbReference type="GO" id="GO:0004425">
    <property type="term" value="F:indole-3-glycerol-phosphate synthase activity"/>
    <property type="evidence" value="ECO:0007669"/>
    <property type="project" value="UniProtKB-EC"/>
</dbReference>
<sequence length="277" mass="30350">MSNAHTGNLIGKSKAAETPSVLDRITEESRRRAAQLVAISPSPAKNELDFAAALRRKGPMPQLIAELKRKSPSKGNLKEGLPVADAVRMYEPYAAALSILTEPEHFSGAIEDLRDARALTALPLLRKDFIVDVKQVDEARAAGATSFLLIVASLTDSELQTLIAHGRKLGMEPLVEVLTEAELERALRLDIAILGINNRNLHTLEIDMKRCENLAQLITERDRERLVLVAESGYETREQLLALPHYFDAVLMGTGFMREADPAAKLREIFGPGGAVV</sequence>
<evidence type="ECO:0000256" key="2">
    <source>
        <dbReference type="ARBA" id="ARBA00004696"/>
    </source>
</evidence>
<evidence type="ECO:0000313" key="12">
    <source>
        <dbReference type="Proteomes" id="UP000006048"/>
    </source>
</evidence>
<dbReference type="OrthoDB" id="9804217at2"/>
<keyword evidence="5" id="KW-0210">Decarboxylase</keyword>
<protein>
    <recommendedName>
        <fullName evidence="3">indole-3-glycerol-phosphate synthase</fullName>
        <ecNumber evidence="3">4.1.1.48</ecNumber>
    </recommendedName>
</protein>
<name>I4B1G8_TURPD</name>
<dbReference type="InterPro" id="IPR011060">
    <property type="entry name" value="RibuloseP-bd_barrel"/>
</dbReference>
<dbReference type="InterPro" id="IPR013798">
    <property type="entry name" value="Indole-3-glycerol_P_synth_dom"/>
</dbReference>
<keyword evidence="6" id="KW-0822">Tryptophan biosynthesis</keyword>
<reference evidence="11 12" key="1">
    <citation type="submission" date="2012-06" db="EMBL/GenBank/DDBJ databases">
        <title>The complete chromosome of genome of Turneriella parva DSM 21527.</title>
        <authorList>
            <consortium name="US DOE Joint Genome Institute (JGI-PGF)"/>
            <person name="Lucas S."/>
            <person name="Han J."/>
            <person name="Lapidus A."/>
            <person name="Bruce D."/>
            <person name="Goodwin L."/>
            <person name="Pitluck S."/>
            <person name="Peters L."/>
            <person name="Kyrpides N."/>
            <person name="Mavromatis K."/>
            <person name="Ivanova N."/>
            <person name="Mikhailova N."/>
            <person name="Chertkov O."/>
            <person name="Detter J.C."/>
            <person name="Tapia R."/>
            <person name="Han C."/>
            <person name="Land M."/>
            <person name="Hauser L."/>
            <person name="Markowitz V."/>
            <person name="Cheng J.-F."/>
            <person name="Hugenholtz P."/>
            <person name="Woyke T."/>
            <person name="Wu D."/>
            <person name="Gronow S."/>
            <person name="Wellnitz S."/>
            <person name="Brambilla E."/>
            <person name="Klenk H.-P."/>
            <person name="Eisen J.A."/>
        </authorList>
    </citation>
    <scope>NUCLEOTIDE SEQUENCE [LARGE SCALE GENOMIC DNA]</scope>
    <source>
        <strain evidence="12">ATCC BAA-1111 / DSM 21527 / NCTC 11395 / H</strain>
    </source>
</reference>
<evidence type="ECO:0000256" key="6">
    <source>
        <dbReference type="ARBA" id="ARBA00022822"/>
    </source>
</evidence>